<dbReference type="Gene3D" id="3.40.50.10490">
    <property type="entry name" value="Glucose-6-phosphate isomerase like protein, domain 1"/>
    <property type="match status" value="1"/>
</dbReference>
<dbReference type="PROSITE" id="PS51464">
    <property type="entry name" value="SIS"/>
    <property type="match status" value="1"/>
</dbReference>
<dbReference type="KEGG" id="tcs:IMZ38_06195"/>
<reference evidence="3 4" key="1">
    <citation type="submission" date="2020-10" db="EMBL/GenBank/DDBJ databases">
        <title>Complete genome sequence of Thermosphaera aggregans strain 3507.</title>
        <authorList>
            <person name="Zayulina K.S."/>
            <person name="Elcheninov A.G."/>
            <person name="Toshchakov S.V."/>
            <person name="Kublanov I.V."/>
            <person name="Kochetkova T.V."/>
        </authorList>
    </citation>
    <scope>NUCLEOTIDE SEQUENCE [LARGE SCALE GENOMIC DNA]</scope>
    <source>
        <strain evidence="3 4">3507</strain>
    </source>
</reference>
<keyword evidence="3" id="KW-0413">Isomerase</keyword>
<keyword evidence="4" id="KW-1185">Reference proteome</keyword>
<dbReference type="Pfam" id="PF01380">
    <property type="entry name" value="SIS"/>
    <property type="match status" value="1"/>
</dbReference>
<dbReference type="NCBIfam" id="TIGR03127">
    <property type="entry name" value="RuMP_HxlB"/>
    <property type="match status" value="1"/>
</dbReference>
<dbReference type="GO" id="GO:0016853">
    <property type="term" value="F:isomerase activity"/>
    <property type="evidence" value="ECO:0007669"/>
    <property type="project" value="UniProtKB-KW"/>
</dbReference>
<name>A0A7M1USZ3_9CREN</name>
<dbReference type="InterPro" id="IPR046348">
    <property type="entry name" value="SIS_dom_sf"/>
</dbReference>
<dbReference type="CDD" id="cd05005">
    <property type="entry name" value="SIS_PHI"/>
    <property type="match status" value="1"/>
</dbReference>
<dbReference type="InterPro" id="IPR017552">
    <property type="entry name" value="PHI/rmpB"/>
</dbReference>
<dbReference type="GO" id="GO:1901135">
    <property type="term" value="P:carbohydrate derivative metabolic process"/>
    <property type="evidence" value="ECO:0007669"/>
    <property type="project" value="InterPro"/>
</dbReference>
<evidence type="ECO:0000256" key="1">
    <source>
        <dbReference type="ARBA" id="ARBA00009235"/>
    </source>
</evidence>
<evidence type="ECO:0000313" key="4">
    <source>
        <dbReference type="Proteomes" id="UP000593766"/>
    </source>
</evidence>
<sequence>MVSGITRDAMYEIVNFIVKSIDLIEDYSKENMISLLTSARKENKRVFVIGAGRSGLIARAFAMRLLHLGFNVYVIGETILPRASPGDILIAISGSGRTKLVVAAAEAAKGALMKVVAITTYPDSPLGRLADIVVRIPGRTKMAVEEDYISRQILGIHEPLAPLGTLFEDTTLIFLDGIIVELMNRLGITEEELMNRHANIE</sequence>
<dbReference type="EMBL" id="CP063144">
    <property type="protein sequence ID" value="QOR94212.1"/>
    <property type="molecule type" value="Genomic_DNA"/>
</dbReference>
<accession>A0A7M1USZ3</accession>
<gene>
    <name evidence="3" type="primary">hxlB</name>
    <name evidence="3" type="ORF">IMZ38_06195</name>
</gene>
<protein>
    <submittedName>
        <fullName evidence="3">6-phospho-3-hexuloisomerase</fullName>
    </submittedName>
</protein>
<dbReference type="RefSeq" id="WP_193436013.1">
    <property type="nucleotide sequence ID" value="NZ_CP063144.1"/>
</dbReference>
<organism evidence="3 4">
    <name type="scientific">Thermosphaera chiliense</name>
    <dbReference type="NCBI Taxonomy" id="3402707"/>
    <lineage>
        <taxon>Archaea</taxon>
        <taxon>Thermoproteota</taxon>
        <taxon>Thermoprotei</taxon>
        <taxon>Desulfurococcales</taxon>
        <taxon>Desulfurococcaceae</taxon>
        <taxon>Thermosphaera</taxon>
    </lineage>
</organism>
<dbReference type="SUPFAM" id="SSF53697">
    <property type="entry name" value="SIS domain"/>
    <property type="match status" value="1"/>
</dbReference>
<dbReference type="GO" id="GO:0097367">
    <property type="term" value="F:carbohydrate derivative binding"/>
    <property type="evidence" value="ECO:0007669"/>
    <property type="project" value="InterPro"/>
</dbReference>
<dbReference type="Proteomes" id="UP000593766">
    <property type="component" value="Chromosome"/>
</dbReference>
<proteinExistence type="inferred from homology"/>
<dbReference type="PANTHER" id="PTHR43443:SF1">
    <property type="entry name" value="3-HEXULOSE-6-PHOSPHATE ISOMERASE"/>
    <property type="match status" value="1"/>
</dbReference>
<dbReference type="AlphaFoldDB" id="A0A7M1USZ3"/>
<dbReference type="PANTHER" id="PTHR43443">
    <property type="entry name" value="3-HEXULOSE-6-PHOSPHATE ISOMERASE"/>
    <property type="match status" value="1"/>
</dbReference>
<dbReference type="GeneID" id="59454991"/>
<comment type="similarity">
    <text evidence="1">Belongs to the SIS family. PHI subfamily.</text>
</comment>
<dbReference type="OrthoDB" id="350569at2157"/>
<feature type="domain" description="SIS" evidence="2">
    <location>
        <begin position="32"/>
        <end position="188"/>
    </location>
</feature>
<evidence type="ECO:0000313" key="3">
    <source>
        <dbReference type="EMBL" id="QOR94212.1"/>
    </source>
</evidence>
<evidence type="ECO:0000259" key="2">
    <source>
        <dbReference type="PROSITE" id="PS51464"/>
    </source>
</evidence>
<dbReference type="InterPro" id="IPR001347">
    <property type="entry name" value="SIS_dom"/>
</dbReference>